<dbReference type="EMBL" id="EF602154">
    <property type="protein sequence ID" value="ABR10559.1"/>
    <property type="molecule type" value="Genomic_DNA"/>
</dbReference>
<proteinExistence type="predicted"/>
<gene>
    <name evidence="1" type="ORF">BcepNY3gene24</name>
</gene>
<dbReference type="RefSeq" id="YP_001294862.1">
    <property type="nucleotide sequence ID" value="NC_009604.1"/>
</dbReference>
<name>A6N3D2_9CAUD</name>
<reference evidence="1 2" key="1">
    <citation type="submission" date="2007-05" db="EMBL/GenBank/DDBJ databases">
        <title>Complete genomic sequence of phage BcepNY3, a new member of the Burkholderia phage Bcep781 family.</title>
        <authorList>
            <person name="Summer E.J."/>
            <person name="Orchard R.C."/>
            <person name="Attenhofer K."/>
            <person name="Coffey A."/>
            <person name="Gill J.J."/>
            <person name="Gonzalez C.F."/>
            <person name="Young R."/>
        </authorList>
    </citation>
    <scope>NUCLEOTIDE SEQUENCE [LARGE SCALE GENOMIC DNA]</scope>
</reference>
<protein>
    <submittedName>
        <fullName evidence="1">Rz-1</fullName>
    </submittedName>
</protein>
<organism evidence="1 2">
    <name type="scientific">Burkholderia phage BcepNY3</name>
    <dbReference type="NCBI Taxonomy" id="2881397"/>
    <lineage>
        <taxon>Viruses</taxon>
        <taxon>Duplodnaviria</taxon>
        <taxon>Heunggongvirae</taxon>
        <taxon>Uroviricota</taxon>
        <taxon>Caudoviricetes</taxon>
        <taxon>Naesvirus</taxon>
        <taxon>Naesvirus bcepNY3</taxon>
    </lineage>
</organism>
<sequence>MRKLLTIMLLACSALAACKTAPLPSTTRSAAPTHGIVPRVECDALLTDAGNIPAYPVPAEGADAQAYARAQQLWAIRAIRIIDDERAGRRAAVECFARLRAAGLIH</sequence>
<keyword evidence="2" id="KW-1185">Reference proteome</keyword>
<dbReference type="GeneID" id="5291038"/>
<dbReference type="Proteomes" id="UP000001998">
    <property type="component" value="Segment"/>
</dbReference>
<dbReference type="KEGG" id="vg:5291038"/>
<accession>A6N3D2</accession>
<dbReference type="PROSITE" id="PS51257">
    <property type="entry name" value="PROKAR_LIPOPROTEIN"/>
    <property type="match status" value="1"/>
</dbReference>
<evidence type="ECO:0000313" key="2">
    <source>
        <dbReference type="Proteomes" id="UP000001998"/>
    </source>
</evidence>
<evidence type="ECO:0000313" key="1">
    <source>
        <dbReference type="EMBL" id="ABR10559.1"/>
    </source>
</evidence>